<dbReference type="PANTHER" id="PTHR46696">
    <property type="entry name" value="P450, PUTATIVE (EUROFUNG)-RELATED"/>
    <property type="match status" value="1"/>
</dbReference>
<dbReference type="InterPro" id="IPR036396">
    <property type="entry name" value="Cyt_P450_sf"/>
</dbReference>
<keyword evidence="2" id="KW-0479">Metal-binding</keyword>
<accession>A0ABW1NR24</accession>
<dbReference type="InterPro" id="IPR002397">
    <property type="entry name" value="Cyt_P450_B"/>
</dbReference>
<comment type="caution">
    <text evidence="3">The sequence shown here is derived from an EMBL/GenBank/DDBJ whole genome shotgun (WGS) entry which is preliminary data.</text>
</comment>
<evidence type="ECO:0000313" key="3">
    <source>
        <dbReference type="EMBL" id="MFC6085295.1"/>
    </source>
</evidence>
<dbReference type="Gene3D" id="1.10.630.10">
    <property type="entry name" value="Cytochrome P450"/>
    <property type="match status" value="1"/>
</dbReference>
<keyword evidence="4" id="KW-1185">Reference proteome</keyword>
<sequence length="394" mass="44714">MQDFADRWGFGPDKFWLRGERKKEAVAFDEENGVWHLYGHPESAEVLMDTENFTPDGTKLFEVDEETAKYFEGDLAQMNGPEHVHLRKQVIRVFNPKFMDDLERRIVELCDELIGRLGGRTRFNLLTDFVDDLSGIVFAELLGIPADDRTMFRMVDVNMDQAAMMTTVEGEDYFQKLTVPLQPLRDMLGRHIDDRADNPREDLISLLCRVKKLDGSSMTRDQIINFVIGILGAGHLATPLLIGNTMLCLESFPEQYERVRADRSLVPTMLDETMRFLSPGNATYRATLADVEVAGQKIPKDQMIRVELGSANRDPRAFRDPDSFDVSRSPNPHLGFGRGAHHCIGAQMIKVETRVVFDLLMDRFPVLRVDPEVPPVYFDSPDFTGVKSVAVRTG</sequence>
<dbReference type="PRINTS" id="PR00359">
    <property type="entry name" value="BP450"/>
</dbReference>
<protein>
    <submittedName>
        <fullName evidence="3">Cytochrome P450</fullName>
    </submittedName>
</protein>
<evidence type="ECO:0000313" key="4">
    <source>
        <dbReference type="Proteomes" id="UP001596137"/>
    </source>
</evidence>
<dbReference type="RefSeq" id="WP_380759281.1">
    <property type="nucleotide sequence ID" value="NZ_JBHSRF010000059.1"/>
</dbReference>
<evidence type="ECO:0000256" key="2">
    <source>
        <dbReference type="RuleBase" id="RU000461"/>
    </source>
</evidence>
<evidence type="ECO:0000256" key="1">
    <source>
        <dbReference type="ARBA" id="ARBA00010617"/>
    </source>
</evidence>
<proteinExistence type="inferred from homology"/>
<dbReference type="PANTHER" id="PTHR46696:SF1">
    <property type="entry name" value="CYTOCHROME P450 YJIB-RELATED"/>
    <property type="match status" value="1"/>
</dbReference>
<gene>
    <name evidence="3" type="ORF">ACFP1K_29305</name>
</gene>
<name>A0ABW1NR24_9ACTN</name>
<reference evidence="4" key="1">
    <citation type="journal article" date="2019" name="Int. J. Syst. Evol. Microbiol.">
        <title>The Global Catalogue of Microorganisms (GCM) 10K type strain sequencing project: providing services to taxonomists for standard genome sequencing and annotation.</title>
        <authorList>
            <consortium name="The Broad Institute Genomics Platform"/>
            <consortium name="The Broad Institute Genome Sequencing Center for Infectious Disease"/>
            <person name="Wu L."/>
            <person name="Ma J."/>
        </authorList>
    </citation>
    <scope>NUCLEOTIDE SEQUENCE [LARGE SCALE GENOMIC DNA]</scope>
    <source>
        <strain evidence="4">JCM 30346</strain>
    </source>
</reference>
<dbReference type="PROSITE" id="PS00086">
    <property type="entry name" value="CYTOCHROME_P450"/>
    <property type="match status" value="1"/>
</dbReference>
<dbReference type="InterPro" id="IPR001128">
    <property type="entry name" value="Cyt_P450"/>
</dbReference>
<dbReference type="InterPro" id="IPR017972">
    <property type="entry name" value="Cyt_P450_CS"/>
</dbReference>
<dbReference type="Proteomes" id="UP001596137">
    <property type="component" value="Unassembled WGS sequence"/>
</dbReference>
<dbReference type="Pfam" id="PF00067">
    <property type="entry name" value="p450"/>
    <property type="match status" value="1"/>
</dbReference>
<keyword evidence="2" id="KW-0408">Iron</keyword>
<keyword evidence="2" id="KW-0349">Heme</keyword>
<dbReference type="SUPFAM" id="SSF48264">
    <property type="entry name" value="Cytochrome P450"/>
    <property type="match status" value="1"/>
</dbReference>
<organism evidence="3 4">
    <name type="scientific">Sphaerisporangium aureirubrum</name>
    <dbReference type="NCBI Taxonomy" id="1544736"/>
    <lineage>
        <taxon>Bacteria</taxon>
        <taxon>Bacillati</taxon>
        <taxon>Actinomycetota</taxon>
        <taxon>Actinomycetes</taxon>
        <taxon>Streptosporangiales</taxon>
        <taxon>Streptosporangiaceae</taxon>
        <taxon>Sphaerisporangium</taxon>
    </lineage>
</organism>
<keyword evidence="2" id="KW-0560">Oxidoreductase</keyword>
<comment type="similarity">
    <text evidence="1 2">Belongs to the cytochrome P450 family.</text>
</comment>
<keyword evidence="2" id="KW-0503">Monooxygenase</keyword>
<dbReference type="EMBL" id="JBHSRF010000059">
    <property type="protein sequence ID" value="MFC6085295.1"/>
    <property type="molecule type" value="Genomic_DNA"/>
</dbReference>